<evidence type="ECO:0000256" key="9">
    <source>
        <dbReference type="SAM" id="SignalP"/>
    </source>
</evidence>
<evidence type="ECO:0000256" key="1">
    <source>
        <dbReference type="ARBA" id="ARBA00004442"/>
    </source>
</evidence>
<evidence type="ECO:0000313" key="11">
    <source>
        <dbReference type="Proteomes" id="UP000192491"/>
    </source>
</evidence>
<dbReference type="Pfam" id="PF02321">
    <property type="entry name" value="OEP"/>
    <property type="match status" value="2"/>
</dbReference>
<name>A0A1Y1QUV4_9GAMM</name>
<feature type="region of interest" description="Disordered" evidence="8">
    <location>
        <begin position="445"/>
        <end position="485"/>
    </location>
</feature>
<keyword evidence="4" id="KW-1134">Transmembrane beta strand</keyword>
<dbReference type="Proteomes" id="UP000192491">
    <property type="component" value="Unassembled WGS sequence"/>
</dbReference>
<comment type="subcellular location">
    <subcellularLocation>
        <location evidence="1">Cell outer membrane</location>
    </subcellularLocation>
</comment>
<dbReference type="EMBL" id="MTEJ01000029">
    <property type="protein sequence ID" value="OQX14430.1"/>
    <property type="molecule type" value="Genomic_DNA"/>
</dbReference>
<feature type="compositionally biased region" description="Low complexity" evidence="8">
    <location>
        <begin position="470"/>
        <end position="485"/>
    </location>
</feature>
<dbReference type="InterPro" id="IPR051906">
    <property type="entry name" value="TolC-like"/>
</dbReference>
<evidence type="ECO:0000256" key="4">
    <source>
        <dbReference type="ARBA" id="ARBA00022452"/>
    </source>
</evidence>
<sequence length="501" mass="53791">MKKQILAMLIAASLAGISHNAAAENLLQVYQRAKGYDAQFKAQESSHLAILEKKQQALAASKPQVNLSGKAGYSASQDSITNNTVDGENANYTLQLEKSLYNKGINASIAKTDALVGQSNAALESYRQDLIMRVADAYFAALMAQDSLNFANAEKTAISRQLEQTTAYFEAGRSAITDVKEAESSYAAAIAQEITATQQLDVAREQLRVITGGFYPSLNAPRSNMPLAMPTPSSIEAWVNTAKQNNHLLRASKHAVTAAQKEVEAQRAEKFPRVGLYANHTGSYLDNDTFNSRKTNDAAVGLSMSLPLYTGGATSSKIREARHKLQQSQQEGDLQARMTEQQARSAFLSVQSSISQVKANQQALSSAETAAEATQAGFEVGTRTAVDVLNSLRSVFRARRDYASARYSYLQNNLALRQAAGTLSEKDVVAINAFLTESPKALVSEPQADAASAPAADNIAVTPKQSKVMPEPAEQAPAVAEPASETGAESFDYYVMPGTSK</sequence>
<keyword evidence="9" id="KW-0732">Signal</keyword>
<evidence type="ECO:0000313" key="10">
    <source>
        <dbReference type="EMBL" id="OQX14430.1"/>
    </source>
</evidence>
<dbReference type="InterPro" id="IPR003423">
    <property type="entry name" value="OMP_efflux"/>
</dbReference>
<evidence type="ECO:0000256" key="3">
    <source>
        <dbReference type="ARBA" id="ARBA00022448"/>
    </source>
</evidence>
<dbReference type="GO" id="GO:0015562">
    <property type="term" value="F:efflux transmembrane transporter activity"/>
    <property type="evidence" value="ECO:0007669"/>
    <property type="project" value="InterPro"/>
</dbReference>
<dbReference type="Gene3D" id="1.20.1600.10">
    <property type="entry name" value="Outer membrane efflux proteins (OEP)"/>
    <property type="match status" value="1"/>
</dbReference>
<keyword evidence="6" id="KW-0472">Membrane</keyword>
<feature type="signal peptide" evidence="9">
    <location>
        <begin position="1"/>
        <end position="23"/>
    </location>
</feature>
<dbReference type="PANTHER" id="PTHR30026">
    <property type="entry name" value="OUTER MEMBRANE PROTEIN TOLC"/>
    <property type="match status" value="1"/>
</dbReference>
<feature type="chain" id="PRO_5012192120" evidence="9">
    <location>
        <begin position="24"/>
        <end position="501"/>
    </location>
</feature>
<dbReference type="InterPro" id="IPR010130">
    <property type="entry name" value="T1SS_OMP_TolC"/>
</dbReference>
<dbReference type="SUPFAM" id="SSF56954">
    <property type="entry name" value="Outer membrane efflux proteins (OEP)"/>
    <property type="match status" value="1"/>
</dbReference>
<dbReference type="GO" id="GO:0015288">
    <property type="term" value="F:porin activity"/>
    <property type="evidence" value="ECO:0007669"/>
    <property type="project" value="TreeGrafter"/>
</dbReference>
<accession>A0A1Y1QUV4</accession>
<evidence type="ECO:0000256" key="7">
    <source>
        <dbReference type="ARBA" id="ARBA00023237"/>
    </source>
</evidence>
<dbReference type="PANTHER" id="PTHR30026:SF20">
    <property type="entry name" value="OUTER MEMBRANE PROTEIN TOLC"/>
    <property type="match status" value="1"/>
</dbReference>
<keyword evidence="5" id="KW-0812">Transmembrane</keyword>
<dbReference type="AlphaFoldDB" id="A0A1Y1QUV4"/>
<comment type="caution">
    <text evidence="10">The sequence shown here is derived from an EMBL/GenBank/DDBJ whole genome shotgun (WGS) entry which is preliminary data.</text>
</comment>
<gene>
    <name evidence="10" type="ORF">BWK73_09550</name>
</gene>
<organism evidence="10 11">
    <name type="scientific">Thiothrix lacustris</name>
    <dbReference type="NCBI Taxonomy" id="525917"/>
    <lineage>
        <taxon>Bacteria</taxon>
        <taxon>Pseudomonadati</taxon>
        <taxon>Pseudomonadota</taxon>
        <taxon>Gammaproteobacteria</taxon>
        <taxon>Thiotrichales</taxon>
        <taxon>Thiotrichaceae</taxon>
        <taxon>Thiothrix</taxon>
    </lineage>
</organism>
<keyword evidence="3" id="KW-0813">Transport</keyword>
<evidence type="ECO:0000256" key="2">
    <source>
        <dbReference type="ARBA" id="ARBA00007613"/>
    </source>
</evidence>
<feature type="compositionally biased region" description="Low complexity" evidence="8">
    <location>
        <begin position="448"/>
        <end position="460"/>
    </location>
</feature>
<evidence type="ECO:0000256" key="5">
    <source>
        <dbReference type="ARBA" id="ARBA00022692"/>
    </source>
</evidence>
<evidence type="ECO:0000256" key="6">
    <source>
        <dbReference type="ARBA" id="ARBA00023136"/>
    </source>
</evidence>
<dbReference type="GO" id="GO:1990281">
    <property type="term" value="C:efflux pump complex"/>
    <property type="evidence" value="ECO:0007669"/>
    <property type="project" value="TreeGrafter"/>
</dbReference>
<evidence type="ECO:0000256" key="8">
    <source>
        <dbReference type="SAM" id="MobiDB-lite"/>
    </source>
</evidence>
<proteinExistence type="inferred from homology"/>
<keyword evidence="7" id="KW-0998">Cell outer membrane</keyword>
<reference evidence="10 11" key="1">
    <citation type="submission" date="2017-01" db="EMBL/GenBank/DDBJ databases">
        <title>Novel large sulfur bacteria in the metagenomes of groundwater-fed chemosynthetic microbial mats in the Lake Huron basin.</title>
        <authorList>
            <person name="Sharrar A.M."/>
            <person name="Flood B.E."/>
            <person name="Bailey J.V."/>
            <person name="Jones D.S."/>
            <person name="Biddanda B."/>
            <person name="Ruberg S.A."/>
            <person name="Marcus D.N."/>
            <person name="Dick G.J."/>
        </authorList>
    </citation>
    <scope>NUCLEOTIDE SEQUENCE [LARGE SCALE GENOMIC DNA]</scope>
    <source>
        <strain evidence="10">A8</strain>
    </source>
</reference>
<dbReference type="GO" id="GO:0009279">
    <property type="term" value="C:cell outer membrane"/>
    <property type="evidence" value="ECO:0007669"/>
    <property type="project" value="UniProtKB-SubCell"/>
</dbReference>
<protein>
    <submittedName>
        <fullName evidence="10">Type I secretion protein TolC</fullName>
    </submittedName>
</protein>
<dbReference type="NCBIfam" id="TIGR01844">
    <property type="entry name" value="type_I_sec_TolC"/>
    <property type="match status" value="1"/>
</dbReference>
<comment type="similarity">
    <text evidence="2">Belongs to the outer membrane factor (OMF) (TC 1.B.17) family.</text>
</comment>